<evidence type="ECO:0000256" key="10">
    <source>
        <dbReference type="SAM" id="MobiDB-lite"/>
    </source>
</evidence>
<keyword evidence="3" id="KW-0812">Transmembrane</keyword>
<evidence type="ECO:0000313" key="11">
    <source>
        <dbReference type="EMBL" id="MED6181710.1"/>
    </source>
</evidence>
<keyword evidence="5" id="KW-0677">Repeat</keyword>
<dbReference type="InterPro" id="IPR001611">
    <property type="entry name" value="Leu-rich_rpt"/>
</dbReference>
<evidence type="ECO:0000256" key="6">
    <source>
        <dbReference type="ARBA" id="ARBA00022989"/>
    </source>
</evidence>
<dbReference type="SUPFAM" id="SSF52058">
    <property type="entry name" value="L domain-like"/>
    <property type="match status" value="1"/>
</dbReference>
<keyword evidence="9" id="KW-0325">Glycoprotein</keyword>
<evidence type="ECO:0000256" key="7">
    <source>
        <dbReference type="ARBA" id="ARBA00023136"/>
    </source>
</evidence>
<dbReference type="Proteomes" id="UP001341840">
    <property type="component" value="Unassembled WGS sequence"/>
</dbReference>
<keyword evidence="7" id="KW-0472">Membrane</keyword>
<comment type="caution">
    <text evidence="11">The sequence shown here is derived from an EMBL/GenBank/DDBJ whole genome shotgun (WGS) entry which is preliminary data.</text>
</comment>
<keyword evidence="2" id="KW-0433">Leucine-rich repeat</keyword>
<evidence type="ECO:0000256" key="4">
    <source>
        <dbReference type="ARBA" id="ARBA00022729"/>
    </source>
</evidence>
<dbReference type="EMBL" id="JASCZI010181315">
    <property type="protein sequence ID" value="MED6181710.1"/>
    <property type="molecule type" value="Genomic_DNA"/>
</dbReference>
<dbReference type="InterPro" id="IPR052422">
    <property type="entry name" value="Auxin_Ser/Thr_Kinase"/>
</dbReference>
<evidence type="ECO:0000256" key="3">
    <source>
        <dbReference type="ARBA" id="ARBA00022692"/>
    </source>
</evidence>
<reference evidence="11 12" key="1">
    <citation type="journal article" date="2023" name="Plants (Basel)">
        <title>Bridging the Gap: Combining Genomics and Transcriptomics Approaches to Understand Stylosanthes scabra, an Orphan Legume from the Brazilian Caatinga.</title>
        <authorList>
            <person name="Ferreira-Neto J.R.C."/>
            <person name="da Silva M.D."/>
            <person name="Binneck E."/>
            <person name="de Melo N.F."/>
            <person name="da Silva R.H."/>
            <person name="de Melo A.L.T.M."/>
            <person name="Pandolfi V."/>
            <person name="Bustamante F.O."/>
            <person name="Brasileiro-Vidal A.C."/>
            <person name="Benko-Iseppon A.M."/>
        </authorList>
    </citation>
    <scope>NUCLEOTIDE SEQUENCE [LARGE SCALE GENOMIC DNA]</scope>
    <source>
        <tissue evidence="11">Leaves</tissue>
    </source>
</reference>
<keyword evidence="12" id="KW-1185">Reference proteome</keyword>
<evidence type="ECO:0000313" key="12">
    <source>
        <dbReference type="Proteomes" id="UP001341840"/>
    </source>
</evidence>
<name>A0ABU6W6Z4_9FABA</name>
<feature type="region of interest" description="Disordered" evidence="10">
    <location>
        <begin position="1"/>
        <end position="28"/>
    </location>
</feature>
<dbReference type="Gene3D" id="3.80.10.10">
    <property type="entry name" value="Ribonuclease Inhibitor"/>
    <property type="match status" value="1"/>
</dbReference>
<evidence type="ECO:0000256" key="2">
    <source>
        <dbReference type="ARBA" id="ARBA00022614"/>
    </source>
</evidence>
<keyword evidence="4" id="KW-0732">Signal</keyword>
<comment type="subcellular location">
    <subcellularLocation>
        <location evidence="1">Membrane</location>
        <topology evidence="1">Single-pass membrane protein</topology>
    </subcellularLocation>
</comment>
<evidence type="ECO:0000256" key="8">
    <source>
        <dbReference type="ARBA" id="ARBA00023170"/>
    </source>
</evidence>
<dbReference type="PANTHER" id="PTHR47986:SF10">
    <property type="entry name" value="RECEPTOR-LIKE KINASE TMK4"/>
    <property type="match status" value="1"/>
</dbReference>
<evidence type="ECO:0000256" key="9">
    <source>
        <dbReference type="ARBA" id="ARBA00023180"/>
    </source>
</evidence>
<keyword evidence="6" id="KW-1133">Transmembrane helix</keyword>
<gene>
    <name evidence="11" type="ORF">PIB30_021810</name>
</gene>
<protein>
    <submittedName>
        <fullName evidence="11">Uncharacterized protein</fullName>
    </submittedName>
</protein>
<organism evidence="11 12">
    <name type="scientific">Stylosanthes scabra</name>
    <dbReference type="NCBI Taxonomy" id="79078"/>
    <lineage>
        <taxon>Eukaryota</taxon>
        <taxon>Viridiplantae</taxon>
        <taxon>Streptophyta</taxon>
        <taxon>Embryophyta</taxon>
        <taxon>Tracheophyta</taxon>
        <taxon>Spermatophyta</taxon>
        <taxon>Magnoliopsida</taxon>
        <taxon>eudicotyledons</taxon>
        <taxon>Gunneridae</taxon>
        <taxon>Pentapetalae</taxon>
        <taxon>rosids</taxon>
        <taxon>fabids</taxon>
        <taxon>Fabales</taxon>
        <taxon>Fabaceae</taxon>
        <taxon>Papilionoideae</taxon>
        <taxon>50 kb inversion clade</taxon>
        <taxon>dalbergioids sensu lato</taxon>
        <taxon>Dalbergieae</taxon>
        <taxon>Pterocarpus clade</taxon>
        <taxon>Stylosanthes</taxon>
    </lineage>
</organism>
<evidence type="ECO:0000256" key="5">
    <source>
        <dbReference type="ARBA" id="ARBA00022737"/>
    </source>
</evidence>
<dbReference type="InterPro" id="IPR032675">
    <property type="entry name" value="LRR_dom_sf"/>
</dbReference>
<evidence type="ECO:0000256" key="1">
    <source>
        <dbReference type="ARBA" id="ARBA00004167"/>
    </source>
</evidence>
<keyword evidence="8" id="KW-0675">Receptor</keyword>
<dbReference type="PANTHER" id="PTHR47986">
    <property type="entry name" value="OSJNBA0070M12.3 PROTEIN"/>
    <property type="match status" value="1"/>
</dbReference>
<dbReference type="Pfam" id="PF00560">
    <property type="entry name" value="LRR_1"/>
    <property type="match status" value="2"/>
</dbReference>
<accession>A0ABU6W6Z4</accession>
<proteinExistence type="predicted"/>
<sequence>MNEREKVFLPRGSTRKSPRAGSEEDHQFSPTFTPVPLLYTICLDATNMEGYLPDIFHYFPKLTRLDLRNNNLTGILPKSLDRAEIEYLFLHNQKLGFEGSIHVLSTMTHLVDVQLQNNNFTGLIPDLSNSHYLTSLSLDNNFLTGVVPPSLANLQNMDYLTLDNNMLRGPIPNFSSNVEIISLYPINRLCPESDGHCDQMILLDIAQAFRNPVHLTHSWKWDNSNCQNWSFIMC</sequence>